<accession>A0A644VPV4</accession>
<keyword evidence="1" id="KW-0472">Membrane</keyword>
<comment type="caution">
    <text evidence="2">The sequence shown here is derived from an EMBL/GenBank/DDBJ whole genome shotgun (WGS) entry which is preliminary data.</text>
</comment>
<evidence type="ECO:0000256" key="1">
    <source>
        <dbReference type="SAM" id="Phobius"/>
    </source>
</evidence>
<organism evidence="2">
    <name type="scientific">bioreactor metagenome</name>
    <dbReference type="NCBI Taxonomy" id="1076179"/>
    <lineage>
        <taxon>unclassified sequences</taxon>
        <taxon>metagenomes</taxon>
        <taxon>ecological metagenomes</taxon>
    </lineage>
</organism>
<keyword evidence="1" id="KW-1133">Transmembrane helix</keyword>
<dbReference type="EMBL" id="VSSQ01000392">
    <property type="protein sequence ID" value="MPL93429.1"/>
    <property type="molecule type" value="Genomic_DNA"/>
</dbReference>
<sequence length="104" mass="11581">MGAHRVTPIKNISQIPYEIIIYLTINKHKKMNFISNLGTFTKRVLFFVGGFIIGFPIAGFMMSLGIFPQLCGTPDILQIPSVIFGLVLFLGGMASIFHAFMLKE</sequence>
<proteinExistence type="predicted"/>
<name>A0A644VPV4_9ZZZZ</name>
<protein>
    <submittedName>
        <fullName evidence="2">Uncharacterized protein</fullName>
    </submittedName>
</protein>
<feature type="transmembrane region" description="Helical" evidence="1">
    <location>
        <begin position="79"/>
        <end position="102"/>
    </location>
</feature>
<feature type="transmembrane region" description="Helical" evidence="1">
    <location>
        <begin position="44"/>
        <end position="67"/>
    </location>
</feature>
<evidence type="ECO:0000313" key="2">
    <source>
        <dbReference type="EMBL" id="MPL93429.1"/>
    </source>
</evidence>
<reference evidence="2" key="1">
    <citation type="submission" date="2019-08" db="EMBL/GenBank/DDBJ databases">
        <authorList>
            <person name="Kucharzyk K."/>
            <person name="Murdoch R.W."/>
            <person name="Higgins S."/>
            <person name="Loffler F."/>
        </authorList>
    </citation>
    <scope>NUCLEOTIDE SEQUENCE</scope>
</reference>
<keyword evidence="1" id="KW-0812">Transmembrane</keyword>
<gene>
    <name evidence="2" type="ORF">SDC9_39556</name>
</gene>
<dbReference type="AlphaFoldDB" id="A0A644VPV4"/>